<comment type="caution">
    <text evidence="1">The sequence shown here is derived from an EMBL/GenBank/DDBJ whole genome shotgun (WGS) entry which is preliminary data.</text>
</comment>
<name>A0ABW2MU48_9FLAO</name>
<protein>
    <submittedName>
        <fullName evidence="1">Uncharacterized protein</fullName>
    </submittedName>
</protein>
<accession>A0ABW2MU48</accession>
<gene>
    <name evidence="1" type="ORF">ACFQO1_08825</name>
</gene>
<evidence type="ECO:0000313" key="2">
    <source>
        <dbReference type="Proteomes" id="UP001596415"/>
    </source>
</evidence>
<dbReference type="RefSeq" id="WP_380217647.1">
    <property type="nucleotide sequence ID" value="NZ_JBHTBN010000004.1"/>
</dbReference>
<keyword evidence="2" id="KW-1185">Reference proteome</keyword>
<dbReference type="EMBL" id="JBHTBN010000004">
    <property type="protein sequence ID" value="MFC7357789.1"/>
    <property type="molecule type" value="Genomic_DNA"/>
</dbReference>
<proteinExistence type="predicted"/>
<dbReference type="Proteomes" id="UP001596415">
    <property type="component" value="Unassembled WGS sequence"/>
</dbReference>
<reference evidence="2" key="1">
    <citation type="journal article" date="2019" name="Int. J. Syst. Evol. Microbiol.">
        <title>The Global Catalogue of Microorganisms (GCM) 10K type strain sequencing project: providing services to taxonomists for standard genome sequencing and annotation.</title>
        <authorList>
            <consortium name="The Broad Institute Genomics Platform"/>
            <consortium name="The Broad Institute Genome Sequencing Center for Infectious Disease"/>
            <person name="Wu L."/>
            <person name="Ma J."/>
        </authorList>
    </citation>
    <scope>NUCLEOTIDE SEQUENCE [LARGE SCALE GENOMIC DNA]</scope>
    <source>
        <strain evidence="2">CGMCC 1.16306</strain>
    </source>
</reference>
<organism evidence="1 2">
    <name type="scientific">Jejudonia soesokkakensis</name>
    <dbReference type="NCBI Taxonomy" id="1323432"/>
    <lineage>
        <taxon>Bacteria</taxon>
        <taxon>Pseudomonadati</taxon>
        <taxon>Bacteroidota</taxon>
        <taxon>Flavobacteriia</taxon>
        <taxon>Flavobacteriales</taxon>
        <taxon>Flavobacteriaceae</taxon>
        <taxon>Jejudonia</taxon>
    </lineage>
</organism>
<evidence type="ECO:0000313" key="1">
    <source>
        <dbReference type="EMBL" id="MFC7357789.1"/>
    </source>
</evidence>
<sequence length="111" mass="13298">MATETPEWTKTELQTYILLLCANADNNETQEEISMIQSKVPKETFEKIYQEFSKDSEKNKLKKIDKSVHMHTYTSMELSAFRREMYKIFFSDCKFTLMEKRLDMTLDNILY</sequence>